<dbReference type="InterPro" id="IPR031348">
    <property type="entry name" value="PigL_N"/>
</dbReference>
<reference evidence="3" key="1">
    <citation type="journal article" date="2020" name="Stud. Mycol.">
        <title>101 Dothideomycetes genomes: a test case for predicting lifestyles and emergence of pathogens.</title>
        <authorList>
            <person name="Haridas S."/>
            <person name="Albert R."/>
            <person name="Binder M."/>
            <person name="Bloem J."/>
            <person name="Labutti K."/>
            <person name="Salamov A."/>
            <person name="Andreopoulos B."/>
            <person name="Baker S."/>
            <person name="Barry K."/>
            <person name="Bills G."/>
            <person name="Bluhm B."/>
            <person name="Cannon C."/>
            <person name="Castanera R."/>
            <person name="Culley D."/>
            <person name="Daum C."/>
            <person name="Ezra D."/>
            <person name="Gonzalez J."/>
            <person name="Henrissat B."/>
            <person name="Kuo A."/>
            <person name="Liang C."/>
            <person name="Lipzen A."/>
            <person name="Lutzoni F."/>
            <person name="Magnuson J."/>
            <person name="Mondo S."/>
            <person name="Nolan M."/>
            <person name="Ohm R."/>
            <person name="Pangilinan J."/>
            <person name="Park H.-J."/>
            <person name="Ramirez L."/>
            <person name="Alfaro M."/>
            <person name="Sun H."/>
            <person name="Tritt A."/>
            <person name="Yoshinaga Y."/>
            <person name="Zwiers L.-H."/>
            <person name="Turgeon B."/>
            <person name="Goodwin S."/>
            <person name="Spatafora J."/>
            <person name="Crous P."/>
            <person name="Grigoriev I."/>
        </authorList>
    </citation>
    <scope>NUCLEOTIDE SEQUENCE</scope>
    <source>
        <strain evidence="3">ATCC 36951</strain>
    </source>
</reference>
<dbReference type="AlphaFoldDB" id="A0A6A6BYC1"/>
<sequence>MEPLSAGASVLTFVAIALDGASKLSQAVAAYRGGPQEVQYLGDSINELQAILRQLSEILQDAALLLPPEFATALENSLRSCQKRLVGFTAELKKCEASSQDRVWPRVASRLRPVLHQKDLEKMRLAILKHLAALSLDVGLINDFRTAAIGEAVQTVDRRLERSMSLQQQQADGMADLQASWSIIALSNCQALQGIENNLAGLPTWFTQQLQALKRHFDLRFDTIPLSVSPIPMISKTPLHSSQFVPPCVSCSGSEGHVDAAFDTLLDHRRTQMRASAFRIALSALEYDFDTKPLKSSSMAFQCFGHPKLLQMIEDQQSENTANSQMSTLPSRLGSRRQRYSRAMPGKASGSEDADTPWMPTAASRSRTSYFTSQTTYQNDGNCGCDQCSRRTLPTNIAMMTHIPPRILEFRESSICKSGFLVSHEPSRQWFGQYELNARLRTRTPWSPQNTSGVIYLLIVGCWCGANASDGSLPWYWGISHSQRPHSLTFGSMQHHTIRL</sequence>
<feature type="region of interest" description="Disordered" evidence="1">
    <location>
        <begin position="317"/>
        <end position="365"/>
    </location>
</feature>
<dbReference type="Pfam" id="PF17111">
    <property type="entry name" value="PigL_N"/>
    <property type="match status" value="1"/>
</dbReference>
<evidence type="ECO:0000313" key="4">
    <source>
        <dbReference type="Proteomes" id="UP000799537"/>
    </source>
</evidence>
<accession>A0A6A6BYC1</accession>
<feature type="compositionally biased region" description="Polar residues" evidence="1">
    <location>
        <begin position="317"/>
        <end position="330"/>
    </location>
</feature>
<proteinExistence type="predicted"/>
<protein>
    <recommendedName>
        <fullName evidence="2">Azaphilone pigments biosynthesis cluster protein L N-terminal domain-containing protein</fullName>
    </recommendedName>
</protein>
<dbReference type="EMBL" id="ML993635">
    <property type="protein sequence ID" value="KAF2159603.1"/>
    <property type="molecule type" value="Genomic_DNA"/>
</dbReference>
<dbReference type="RefSeq" id="XP_033660492.1">
    <property type="nucleotide sequence ID" value="XM_033814546.1"/>
</dbReference>
<name>A0A6A6BYC1_ZASCE</name>
<evidence type="ECO:0000256" key="1">
    <source>
        <dbReference type="SAM" id="MobiDB-lite"/>
    </source>
</evidence>
<evidence type="ECO:0000259" key="2">
    <source>
        <dbReference type="Pfam" id="PF17111"/>
    </source>
</evidence>
<evidence type="ECO:0000313" key="3">
    <source>
        <dbReference type="EMBL" id="KAF2159603.1"/>
    </source>
</evidence>
<feature type="domain" description="Azaphilone pigments biosynthesis cluster protein L N-terminal" evidence="2">
    <location>
        <begin position="1"/>
        <end position="101"/>
    </location>
</feature>
<dbReference type="OrthoDB" id="3800427at2759"/>
<dbReference type="GeneID" id="54567818"/>
<keyword evidence="4" id="KW-1185">Reference proteome</keyword>
<gene>
    <name evidence="3" type="ORF">M409DRAFT_60672</name>
</gene>
<organism evidence="3 4">
    <name type="scientific">Zasmidium cellare ATCC 36951</name>
    <dbReference type="NCBI Taxonomy" id="1080233"/>
    <lineage>
        <taxon>Eukaryota</taxon>
        <taxon>Fungi</taxon>
        <taxon>Dikarya</taxon>
        <taxon>Ascomycota</taxon>
        <taxon>Pezizomycotina</taxon>
        <taxon>Dothideomycetes</taxon>
        <taxon>Dothideomycetidae</taxon>
        <taxon>Mycosphaerellales</taxon>
        <taxon>Mycosphaerellaceae</taxon>
        <taxon>Zasmidium</taxon>
    </lineage>
</organism>
<dbReference type="Proteomes" id="UP000799537">
    <property type="component" value="Unassembled WGS sequence"/>
</dbReference>